<protein>
    <submittedName>
        <fullName evidence="1">Uncharacterized protein</fullName>
    </submittedName>
</protein>
<proteinExistence type="predicted"/>
<evidence type="ECO:0000313" key="1">
    <source>
        <dbReference type="EMBL" id="GFU06448.1"/>
    </source>
</evidence>
<sequence length="71" mass="7609">MEGTAIWHATAASRYFGVTFSSMVKKRSLAEPVPAAGSYRYGALSVLLQQYRTALPAVFSAAKACTPVQIL</sequence>
<keyword evidence="2" id="KW-1185">Reference proteome</keyword>
<name>A0A8X6Q4X6_NEPPI</name>
<gene>
    <name evidence="1" type="ORF">NPIL_254781</name>
</gene>
<dbReference type="Proteomes" id="UP000887013">
    <property type="component" value="Unassembled WGS sequence"/>
</dbReference>
<comment type="caution">
    <text evidence="1">The sequence shown here is derived from an EMBL/GenBank/DDBJ whole genome shotgun (WGS) entry which is preliminary data.</text>
</comment>
<accession>A0A8X6Q4X6</accession>
<dbReference type="AlphaFoldDB" id="A0A8X6Q4X6"/>
<reference evidence="1" key="1">
    <citation type="submission" date="2020-08" db="EMBL/GenBank/DDBJ databases">
        <title>Multicomponent nature underlies the extraordinary mechanical properties of spider dragline silk.</title>
        <authorList>
            <person name="Kono N."/>
            <person name="Nakamura H."/>
            <person name="Mori M."/>
            <person name="Yoshida Y."/>
            <person name="Ohtoshi R."/>
            <person name="Malay A.D."/>
            <person name="Moran D.A.P."/>
            <person name="Tomita M."/>
            <person name="Numata K."/>
            <person name="Arakawa K."/>
        </authorList>
    </citation>
    <scope>NUCLEOTIDE SEQUENCE</scope>
</reference>
<evidence type="ECO:0000313" key="2">
    <source>
        <dbReference type="Proteomes" id="UP000887013"/>
    </source>
</evidence>
<dbReference type="EMBL" id="BMAW01028230">
    <property type="protein sequence ID" value="GFU06448.1"/>
    <property type="molecule type" value="Genomic_DNA"/>
</dbReference>
<organism evidence="1 2">
    <name type="scientific">Nephila pilipes</name>
    <name type="common">Giant wood spider</name>
    <name type="synonym">Nephila maculata</name>
    <dbReference type="NCBI Taxonomy" id="299642"/>
    <lineage>
        <taxon>Eukaryota</taxon>
        <taxon>Metazoa</taxon>
        <taxon>Ecdysozoa</taxon>
        <taxon>Arthropoda</taxon>
        <taxon>Chelicerata</taxon>
        <taxon>Arachnida</taxon>
        <taxon>Araneae</taxon>
        <taxon>Araneomorphae</taxon>
        <taxon>Entelegynae</taxon>
        <taxon>Araneoidea</taxon>
        <taxon>Nephilidae</taxon>
        <taxon>Nephila</taxon>
    </lineage>
</organism>